<feature type="region of interest" description="Disordered" evidence="1">
    <location>
        <begin position="625"/>
        <end position="652"/>
    </location>
</feature>
<gene>
    <name evidence="2" type="ORF">GFSPODELE1_LOCUS5874</name>
</gene>
<feature type="region of interest" description="Disordered" evidence="1">
    <location>
        <begin position="537"/>
        <end position="559"/>
    </location>
</feature>
<name>A0ABP1DHG7_9APHY</name>
<feature type="compositionally biased region" description="Polar residues" evidence="1">
    <location>
        <begin position="302"/>
        <end position="312"/>
    </location>
</feature>
<keyword evidence="3" id="KW-1185">Reference proteome</keyword>
<sequence length="884" mass="99391">MQLGGTQARSIPIACRFVSTDQWLTTHVTTTWTVGEVKSWLLTKFLPSSFTSVPYIPRARPSRKRRPMSPIRFAARQQTQFKSKRTAEEYYQEDDYDQDEDDLEEDFLEAQKFVAPRQSASLTHLIPKQSVSSELSSQGREPNCVDPASYSLVSFSTGQLLEDRCALDLYSIQPYELLELHNQPFIVRLPREVPGQYIEPYYEARVRALKCVGKATEEPDPSIQRMDPEGRVSHQEPSGEPSTARRDRSHRKRRSKLEWHERWVLIHQGLFHLCRGRSGYKSSHTSSLSSLLAVMGREQLQNIERTSSSKPASLSQLQFSSSPSLTTPDTEQTESSEAKSNWVVCLKFHTKDKHIRNAKPKPSLPEVGWWRRGSRDANSGWSDPPAEGWGNSRQGGPEDEPLDDAKEKDKEDSVIWIMLDMLNEDAFENILRLLHREAPPLTSSTFLSDINLDDEDDIPPSPILFAPRYSRRRSTSESPPPPESSPPRSLRPEPDPPSKPVPYPAWRINLLNRARRAGLGDVGKAMECMLFDWHNDEDESTVEPGTFTRGRQPGKTKYVSEREHKNVKYQQGVVLDDDSSGSSEESASEQEWLGWLTEANRRRKAEMERAHEGDSGIQWETTWNSRNNLAPQGDSGSHTQESGASSPRTDLLNLDGVDSMLAADTSPHLATYSSVDSLVKRTVKRSDSKNRPSSPQGIPRIRPRSPLSVELDDDVHIEYEEEEGAPNNYVSYNSNFTYPESHTLRTQQSEPVLAHSKPFIHPPPQRMPMPISMAMTQITSSTVSVGPAARAESSRKGRRRSTLMPVKMPGTSNTEKSSSRNATVKDEKLKAQSTSFGNLLRPKLRLPAPFASGGTPYSRVTPVSPKSSESYDSLKFATPPGSDD</sequence>
<feature type="region of interest" description="Disordered" evidence="1">
    <location>
        <begin position="780"/>
        <end position="884"/>
    </location>
</feature>
<feature type="region of interest" description="Disordered" evidence="1">
    <location>
        <begin position="356"/>
        <end position="409"/>
    </location>
</feature>
<feature type="compositionally biased region" description="Polar residues" evidence="1">
    <location>
        <begin position="810"/>
        <end position="822"/>
    </location>
</feature>
<feature type="region of interest" description="Disordered" evidence="1">
    <location>
        <begin position="572"/>
        <end position="592"/>
    </location>
</feature>
<feature type="region of interest" description="Disordered" evidence="1">
    <location>
        <begin position="450"/>
        <end position="504"/>
    </location>
</feature>
<accession>A0ABP1DHG7</accession>
<evidence type="ECO:0000313" key="2">
    <source>
        <dbReference type="EMBL" id="CAL1706448.1"/>
    </source>
</evidence>
<dbReference type="Proteomes" id="UP001497453">
    <property type="component" value="Chromosome 4"/>
</dbReference>
<evidence type="ECO:0000313" key="3">
    <source>
        <dbReference type="Proteomes" id="UP001497453"/>
    </source>
</evidence>
<reference evidence="3" key="1">
    <citation type="submission" date="2024-04" db="EMBL/GenBank/DDBJ databases">
        <authorList>
            <person name="Shaw F."/>
            <person name="Minotto A."/>
        </authorList>
    </citation>
    <scope>NUCLEOTIDE SEQUENCE [LARGE SCALE GENOMIC DNA]</scope>
</reference>
<feature type="compositionally biased region" description="Low complexity" evidence="1">
    <location>
        <begin position="313"/>
        <end position="328"/>
    </location>
</feature>
<dbReference type="EMBL" id="OZ037947">
    <property type="protein sequence ID" value="CAL1706448.1"/>
    <property type="molecule type" value="Genomic_DNA"/>
</dbReference>
<feature type="region of interest" description="Disordered" evidence="1">
    <location>
        <begin position="216"/>
        <end position="253"/>
    </location>
</feature>
<proteinExistence type="predicted"/>
<organism evidence="2 3">
    <name type="scientific">Somion occarium</name>
    <dbReference type="NCBI Taxonomy" id="3059160"/>
    <lineage>
        <taxon>Eukaryota</taxon>
        <taxon>Fungi</taxon>
        <taxon>Dikarya</taxon>
        <taxon>Basidiomycota</taxon>
        <taxon>Agaricomycotina</taxon>
        <taxon>Agaricomycetes</taxon>
        <taxon>Polyporales</taxon>
        <taxon>Cerrenaceae</taxon>
        <taxon>Somion</taxon>
    </lineage>
</organism>
<protein>
    <submittedName>
        <fullName evidence="2">Uncharacterized protein</fullName>
    </submittedName>
</protein>
<evidence type="ECO:0000256" key="1">
    <source>
        <dbReference type="SAM" id="MobiDB-lite"/>
    </source>
</evidence>
<feature type="region of interest" description="Disordered" evidence="1">
    <location>
        <begin position="302"/>
        <end position="336"/>
    </location>
</feature>
<feature type="compositionally biased region" description="Polar residues" evidence="1">
    <location>
        <begin position="625"/>
        <end position="648"/>
    </location>
</feature>
<feature type="region of interest" description="Disordered" evidence="1">
    <location>
        <begin position="682"/>
        <end position="708"/>
    </location>
</feature>